<comment type="caution">
    <text evidence="3">The sequence shown here is derived from an EMBL/GenBank/DDBJ whole genome shotgun (WGS) entry which is preliminary data.</text>
</comment>
<organism evidence="3 4">
    <name type="scientific">Wenzhouxiangella sediminis</name>
    <dbReference type="NCBI Taxonomy" id="1792836"/>
    <lineage>
        <taxon>Bacteria</taxon>
        <taxon>Pseudomonadati</taxon>
        <taxon>Pseudomonadota</taxon>
        <taxon>Gammaproteobacteria</taxon>
        <taxon>Chromatiales</taxon>
        <taxon>Wenzhouxiangellaceae</taxon>
        <taxon>Wenzhouxiangella</taxon>
    </lineage>
</organism>
<dbReference type="OrthoDB" id="9784785at2"/>
<proteinExistence type="inferred from homology"/>
<keyword evidence="4" id="KW-1185">Reference proteome</keyword>
<dbReference type="Pfam" id="PF04337">
    <property type="entry name" value="DUF480"/>
    <property type="match status" value="1"/>
</dbReference>
<name>A0A3E1KD98_9GAMM</name>
<dbReference type="Proteomes" id="UP000260351">
    <property type="component" value="Unassembled WGS sequence"/>
</dbReference>
<dbReference type="PANTHER" id="PTHR38768">
    <property type="entry name" value="UPF0502 PROTEIN YCEH"/>
    <property type="match status" value="1"/>
</dbReference>
<dbReference type="EMBL" id="QUZK01000003">
    <property type="protein sequence ID" value="RFF32898.1"/>
    <property type="molecule type" value="Genomic_DNA"/>
</dbReference>
<protein>
    <submittedName>
        <fullName evidence="3">DUF480 domain-containing protein</fullName>
    </submittedName>
</protein>
<feature type="region of interest" description="Disordered" evidence="2">
    <location>
        <begin position="1"/>
        <end position="20"/>
    </location>
</feature>
<gene>
    <name evidence="3" type="ORF">DZC52_00450</name>
</gene>
<dbReference type="AlphaFoldDB" id="A0A3E1KD98"/>
<evidence type="ECO:0000256" key="2">
    <source>
        <dbReference type="SAM" id="MobiDB-lite"/>
    </source>
</evidence>
<dbReference type="InterPro" id="IPR036390">
    <property type="entry name" value="WH_DNA-bd_sf"/>
</dbReference>
<dbReference type="SUPFAM" id="SSF46785">
    <property type="entry name" value="Winged helix' DNA-binding domain"/>
    <property type="match status" value="2"/>
</dbReference>
<dbReference type="InterPro" id="IPR007432">
    <property type="entry name" value="DUF480"/>
</dbReference>
<accession>A0A3E1KD98</accession>
<dbReference type="RefSeq" id="WP_116649213.1">
    <property type="nucleotide sequence ID" value="NZ_QUZK01000003.1"/>
</dbReference>
<dbReference type="HAMAP" id="MF_01584">
    <property type="entry name" value="UPF0502"/>
    <property type="match status" value="1"/>
</dbReference>
<reference evidence="3 4" key="1">
    <citation type="submission" date="2018-08" db="EMBL/GenBank/DDBJ databases">
        <title>Wenzhouxiangella salilacus sp. nov., a novel bacterium isolated from a saline lake in Xinjiang Province, China.</title>
        <authorList>
            <person name="Han S."/>
        </authorList>
    </citation>
    <scope>NUCLEOTIDE SEQUENCE [LARGE SCALE GENOMIC DNA]</scope>
    <source>
        <strain evidence="3 4">XDB06</strain>
    </source>
</reference>
<evidence type="ECO:0000313" key="3">
    <source>
        <dbReference type="EMBL" id="RFF32898.1"/>
    </source>
</evidence>
<dbReference type="PANTHER" id="PTHR38768:SF1">
    <property type="entry name" value="UPF0502 PROTEIN YCEH"/>
    <property type="match status" value="1"/>
</dbReference>
<dbReference type="InterPro" id="IPR036388">
    <property type="entry name" value="WH-like_DNA-bd_sf"/>
</dbReference>
<comment type="similarity">
    <text evidence="1">Belongs to the UPF0502 family.</text>
</comment>
<dbReference type="Gene3D" id="1.10.10.10">
    <property type="entry name" value="Winged helix-like DNA-binding domain superfamily/Winged helix DNA-binding domain"/>
    <property type="match status" value="2"/>
</dbReference>
<sequence>MSDEPTNSGDQEPEDSGGIRLSAVEARVLGCLVEKEATTPDAYPLTLNATVTACNQKTSRDPVMKLEPGRVGQALRELERKGLVRHQFSSRAERYRHTAEKGLELTEGQLAVLALLMLRGGQTINELLTRTERLHRFDDADDVQFALERLAQKQPAMVVRLPRRPGQREDRYMHLLCGPVDLEAELAPEPAAPEPSRAGPDPDLVARLEALEERVAELEARLGGED</sequence>
<evidence type="ECO:0000256" key="1">
    <source>
        <dbReference type="HAMAP-Rule" id="MF_01584"/>
    </source>
</evidence>
<evidence type="ECO:0000313" key="4">
    <source>
        <dbReference type="Proteomes" id="UP000260351"/>
    </source>
</evidence>
<feature type="compositionally biased region" description="Polar residues" evidence="2">
    <location>
        <begin position="1"/>
        <end position="10"/>
    </location>
</feature>